<organism evidence="2 3">
    <name type="scientific">Oceanotoga teriensis</name>
    <dbReference type="NCBI Taxonomy" id="515440"/>
    <lineage>
        <taxon>Bacteria</taxon>
        <taxon>Thermotogati</taxon>
        <taxon>Thermotogota</taxon>
        <taxon>Thermotogae</taxon>
        <taxon>Petrotogales</taxon>
        <taxon>Petrotogaceae</taxon>
        <taxon>Oceanotoga</taxon>
    </lineage>
</organism>
<accession>A0AA45HHU1</accession>
<evidence type="ECO:0000313" key="2">
    <source>
        <dbReference type="EMBL" id="PWJ87884.1"/>
    </source>
</evidence>
<evidence type="ECO:0008006" key="4">
    <source>
        <dbReference type="Google" id="ProtNLM"/>
    </source>
</evidence>
<sequence length="163" mass="18318">MKKSIFVILVLTLGILFVSCTKPAESESSAAEKQFNNVIKDLQNKLPGSEFCDKYVYMENLTEEEKNTGKNELSLILGFLYSTSDIKSYKVENIKISSKPADAPAKIEKIATANITITLESKTDPVETETETSEENLIYINGKWYGVYLYKEGTEVKSYPEMS</sequence>
<evidence type="ECO:0000256" key="1">
    <source>
        <dbReference type="SAM" id="SignalP"/>
    </source>
</evidence>
<keyword evidence="1" id="KW-0732">Signal</keyword>
<proteinExistence type="predicted"/>
<dbReference type="EMBL" id="QGGI01000021">
    <property type="protein sequence ID" value="PWJ87884.1"/>
    <property type="molecule type" value="Genomic_DNA"/>
</dbReference>
<gene>
    <name evidence="2" type="ORF">C7380_12114</name>
</gene>
<dbReference type="PROSITE" id="PS51257">
    <property type="entry name" value="PROKAR_LIPOPROTEIN"/>
    <property type="match status" value="1"/>
</dbReference>
<protein>
    <recommendedName>
        <fullName evidence="4">DUF4878 domain-containing protein</fullName>
    </recommendedName>
</protein>
<dbReference type="AlphaFoldDB" id="A0AA45HHU1"/>
<dbReference type="RefSeq" id="WP_109606080.1">
    <property type="nucleotide sequence ID" value="NZ_JAMHJO010000005.1"/>
</dbReference>
<name>A0AA45HHU1_9BACT</name>
<comment type="caution">
    <text evidence="2">The sequence shown here is derived from an EMBL/GenBank/DDBJ whole genome shotgun (WGS) entry which is preliminary data.</text>
</comment>
<evidence type="ECO:0000313" key="3">
    <source>
        <dbReference type="Proteomes" id="UP000245921"/>
    </source>
</evidence>
<reference evidence="2 3" key="1">
    <citation type="submission" date="2018-05" db="EMBL/GenBank/DDBJ databases">
        <title>Genomic Encyclopedia of Type Strains, Phase IV (KMG-IV): sequencing the most valuable type-strain genomes for metagenomic binning, comparative biology and taxonomic classification.</title>
        <authorList>
            <person name="Goeker M."/>
        </authorList>
    </citation>
    <scope>NUCLEOTIDE SEQUENCE [LARGE SCALE GENOMIC DNA]</scope>
    <source>
        <strain evidence="2 3">DSM 24906</strain>
    </source>
</reference>
<dbReference type="Proteomes" id="UP000245921">
    <property type="component" value="Unassembled WGS sequence"/>
</dbReference>
<feature type="chain" id="PRO_5041403845" description="DUF4878 domain-containing protein" evidence="1">
    <location>
        <begin position="25"/>
        <end position="163"/>
    </location>
</feature>
<feature type="signal peptide" evidence="1">
    <location>
        <begin position="1"/>
        <end position="24"/>
    </location>
</feature>
<keyword evidence="3" id="KW-1185">Reference proteome</keyword>